<dbReference type="AlphaFoldDB" id="A0ABD2B4V8"/>
<reference evidence="1 2" key="1">
    <citation type="journal article" date="2024" name="Ann. Entomol. Soc. Am.">
        <title>Genomic analyses of the southern and eastern yellowjacket wasps (Hymenoptera: Vespidae) reveal evolutionary signatures of social life.</title>
        <authorList>
            <person name="Catto M.A."/>
            <person name="Caine P.B."/>
            <person name="Orr S.E."/>
            <person name="Hunt B.G."/>
            <person name="Goodisman M.A.D."/>
        </authorList>
    </citation>
    <scope>NUCLEOTIDE SEQUENCE [LARGE SCALE GENOMIC DNA]</scope>
    <source>
        <strain evidence="1">232</strain>
        <tissue evidence="1">Head and thorax</tissue>
    </source>
</reference>
<comment type="caution">
    <text evidence="1">The sequence shown here is derived from an EMBL/GenBank/DDBJ whole genome shotgun (WGS) entry which is preliminary data.</text>
</comment>
<name>A0ABD2B4V8_VESMC</name>
<keyword evidence="2" id="KW-1185">Reference proteome</keyword>
<evidence type="ECO:0000313" key="1">
    <source>
        <dbReference type="EMBL" id="KAL2727767.1"/>
    </source>
</evidence>
<sequence>MDQLFSLSNRCQWGWRHGRVNMVMRMHTIVAATAAIIGAAASAAHSKNSRAEDGDVRVAVSV</sequence>
<gene>
    <name evidence="1" type="ORF">V1477_017043</name>
</gene>
<dbReference type="EMBL" id="JAYRBN010000100">
    <property type="protein sequence ID" value="KAL2727767.1"/>
    <property type="molecule type" value="Genomic_DNA"/>
</dbReference>
<dbReference type="Proteomes" id="UP001607303">
    <property type="component" value="Unassembled WGS sequence"/>
</dbReference>
<organism evidence="1 2">
    <name type="scientific">Vespula maculifrons</name>
    <name type="common">Eastern yellow jacket</name>
    <name type="synonym">Wasp</name>
    <dbReference type="NCBI Taxonomy" id="7453"/>
    <lineage>
        <taxon>Eukaryota</taxon>
        <taxon>Metazoa</taxon>
        <taxon>Ecdysozoa</taxon>
        <taxon>Arthropoda</taxon>
        <taxon>Hexapoda</taxon>
        <taxon>Insecta</taxon>
        <taxon>Pterygota</taxon>
        <taxon>Neoptera</taxon>
        <taxon>Endopterygota</taxon>
        <taxon>Hymenoptera</taxon>
        <taxon>Apocrita</taxon>
        <taxon>Aculeata</taxon>
        <taxon>Vespoidea</taxon>
        <taxon>Vespidae</taxon>
        <taxon>Vespinae</taxon>
        <taxon>Vespula</taxon>
    </lineage>
</organism>
<proteinExistence type="predicted"/>
<protein>
    <submittedName>
        <fullName evidence="1">Uncharacterized protein</fullName>
    </submittedName>
</protein>
<evidence type="ECO:0000313" key="2">
    <source>
        <dbReference type="Proteomes" id="UP001607303"/>
    </source>
</evidence>
<accession>A0ABD2B4V8</accession>